<dbReference type="SMART" id="SM00530">
    <property type="entry name" value="HTH_XRE"/>
    <property type="match status" value="1"/>
</dbReference>
<protein>
    <submittedName>
        <fullName evidence="3">Helix-turn-helix transcriptional regulator</fullName>
    </submittedName>
</protein>
<name>A0ABZ3EZT5_9FIRM</name>
<evidence type="ECO:0000259" key="2">
    <source>
        <dbReference type="PROSITE" id="PS50943"/>
    </source>
</evidence>
<keyword evidence="4" id="KW-1185">Reference proteome</keyword>
<dbReference type="PANTHER" id="PTHR46558:SF4">
    <property type="entry name" value="DNA-BIDING PHAGE PROTEIN"/>
    <property type="match status" value="1"/>
</dbReference>
<dbReference type="InterPro" id="IPR010982">
    <property type="entry name" value="Lambda_DNA-bd_dom_sf"/>
</dbReference>
<gene>
    <name evidence="3" type="ORF">V6984_03230</name>
</gene>
<dbReference type="RefSeq" id="WP_342758372.1">
    <property type="nucleotide sequence ID" value="NZ_CP146256.1"/>
</dbReference>
<dbReference type="Gene3D" id="1.10.260.40">
    <property type="entry name" value="lambda repressor-like DNA-binding domains"/>
    <property type="match status" value="1"/>
</dbReference>
<dbReference type="SUPFAM" id="SSF47413">
    <property type="entry name" value="lambda repressor-like DNA-binding domains"/>
    <property type="match status" value="1"/>
</dbReference>
<evidence type="ECO:0000313" key="3">
    <source>
        <dbReference type="EMBL" id="XAH74791.1"/>
    </source>
</evidence>
<proteinExistence type="predicted"/>
<feature type="domain" description="HTH cro/C1-type" evidence="2">
    <location>
        <begin position="10"/>
        <end position="64"/>
    </location>
</feature>
<evidence type="ECO:0000313" key="4">
    <source>
        <dbReference type="Proteomes" id="UP001451571"/>
    </source>
</evidence>
<dbReference type="Proteomes" id="UP001451571">
    <property type="component" value="Chromosome"/>
</dbReference>
<evidence type="ECO:0000256" key="1">
    <source>
        <dbReference type="ARBA" id="ARBA00023125"/>
    </source>
</evidence>
<dbReference type="PROSITE" id="PS50943">
    <property type="entry name" value="HTH_CROC1"/>
    <property type="match status" value="1"/>
</dbReference>
<keyword evidence="1" id="KW-0238">DNA-binding</keyword>
<dbReference type="EMBL" id="CP146256">
    <property type="protein sequence ID" value="XAH74791.1"/>
    <property type="molecule type" value="Genomic_DNA"/>
</dbReference>
<dbReference type="InterPro" id="IPR001387">
    <property type="entry name" value="Cro/C1-type_HTH"/>
</dbReference>
<organism evidence="3 4">
    <name type="scientific">Kineothrix sedimenti</name>
    <dbReference type="NCBI Taxonomy" id="3123317"/>
    <lineage>
        <taxon>Bacteria</taxon>
        <taxon>Bacillati</taxon>
        <taxon>Bacillota</taxon>
        <taxon>Clostridia</taxon>
        <taxon>Lachnospirales</taxon>
        <taxon>Lachnospiraceae</taxon>
        <taxon>Kineothrix</taxon>
    </lineage>
</organism>
<reference evidence="3 4" key="1">
    <citation type="submission" date="2024-02" db="EMBL/GenBank/DDBJ databases">
        <title>Bacterial strain from lacustrine sediment.</title>
        <authorList>
            <person name="Petit C."/>
            <person name="Fadhlaoui K."/>
        </authorList>
    </citation>
    <scope>NUCLEOTIDE SEQUENCE [LARGE SCALE GENOMIC DNA]</scope>
    <source>
        <strain evidence="3 4">IPX-CK</strain>
    </source>
</reference>
<dbReference type="PANTHER" id="PTHR46558">
    <property type="entry name" value="TRACRIPTIONAL REGULATORY PROTEIN-RELATED-RELATED"/>
    <property type="match status" value="1"/>
</dbReference>
<sequence length="202" mass="23810">MDYRLLGHNIQTIRKLKGLTQQELSDQIGINLQSLSKIERGINYPAYDTLERLTEALDVTPNELLSGKLKSTSHIEADILDFLEREERLNVELAHGQYDNPLDEDEWIEYELQKLREYISDYINSEKRMASDLYPLKKLIQHQKFQKLLDRYDDYLCFDFFGETIEGHKYVNPYAKEIITKMVANEEGSIFTSIEFPDDFEE</sequence>
<accession>A0ABZ3EZT5</accession>
<dbReference type="CDD" id="cd00093">
    <property type="entry name" value="HTH_XRE"/>
    <property type="match status" value="1"/>
</dbReference>
<dbReference type="Pfam" id="PF01381">
    <property type="entry name" value="HTH_3"/>
    <property type="match status" value="1"/>
</dbReference>